<evidence type="ECO:0000313" key="2">
    <source>
        <dbReference type="EMBL" id="GMS97359.1"/>
    </source>
</evidence>
<evidence type="ECO:0000313" key="1">
    <source>
        <dbReference type="EMBL" id="GMS97355.1"/>
    </source>
</evidence>
<organism evidence="1 3">
    <name type="scientific">Pristionchus entomophagus</name>
    <dbReference type="NCBI Taxonomy" id="358040"/>
    <lineage>
        <taxon>Eukaryota</taxon>
        <taxon>Metazoa</taxon>
        <taxon>Ecdysozoa</taxon>
        <taxon>Nematoda</taxon>
        <taxon>Chromadorea</taxon>
        <taxon>Rhabditida</taxon>
        <taxon>Rhabditina</taxon>
        <taxon>Diplogasteromorpha</taxon>
        <taxon>Diplogasteroidea</taxon>
        <taxon>Neodiplogasteridae</taxon>
        <taxon>Pristionchus</taxon>
    </lineage>
</organism>
<evidence type="ECO:0000313" key="3">
    <source>
        <dbReference type="Proteomes" id="UP001432027"/>
    </source>
</evidence>
<gene>
    <name evidence="1" type="ORF">PENTCL1PPCAC_19530</name>
    <name evidence="2" type="ORF">PENTCL1PPCAC_19534</name>
</gene>
<protein>
    <submittedName>
        <fullName evidence="1">Uncharacterized protein</fullName>
    </submittedName>
</protein>
<accession>A0AAV5TSA0</accession>
<keyword evidence="3" id="KW-1185">Reference proteome</keyword>
<dbReference type="EMBL" id="BTSX01000004">
    <property type="protein sequence ID" value="GMS97355.1"/>
    <property type="molecule type" value="Genomic_DNA"/>
</dbReference>
<dbReference type="EMBL" id="BTSX01000004">
    <property type="protein sequence ID" value="GMS97359.1"/>
    <property type="molecule type" value="Genomic_DNA"/>
</dbReference>
<proteinExistence type="predicted"/>
<reference evidence="1" key="1">
    <citation type="submission" date="2023-10" db="EMBL/GenBank/DDBJ databases">
        <title>Genome assembly of Pristionchus species.</title>
        <authorList>
            <person name="Yoshida K."/>
            <person name="Sommer R.J."/>
        </authorList>
    </citation>
    <scope>NUCLEOTIDE SEQUENCE</scope>
    <source>
        <strain evidence="1">RS0144</strain>
    </source>
</reference>
<dbReference type="AlphaFoldDB" id="A0AAV5TSA0"/>
<sequence>HFPGSPRCYCWDSCENPRSMERQIISNQHIRRWRAFRTNKGVGSIHMSPNDFLTTKPLAKHIFISILVSH</sequence>
<name>A0AAV5TSA0_9BILA</name>
<comment type="caution">
    <text evidence="1">The sequence shown here is derived from an EMBL/GenBank/DDBJ whole genome shotgun (WGS) entry which is preliminary data.</text>
</comment>
<feature type="non-terminal residue" evidence="1">
    <location>
        <position position="1"/>
    </location>
</feature>
<dbReference type="Proteomes" id="UP001432027">
    <property type="component" value="Unassembled WGS sequence"/>
</dbReference>